<accession>A0AAW9RAD8</accession>
<dbReference type="GO" id="GO:0032993">
    <property type="term" value="C:protein-DNA complex"/>
    <property type="evidence" value="ECO:0007669"/>
    <property type="project" value="TreeGrafter"/>
</dbReference>
<keyword evidence="3" id="KW-0227">DNA damage</keyword>
<comment type="caution">
    <text evidence="6">The sequence shown here is derived from an EMBL/GenBank/DDBJ whole genome shotgun (WGS) entry which is preliminary data.</text>
</comment>
<evidence type="ECO:0000313" key="7">
    <source>
        <dbReference type="Proteomes" id="UP001378188"/>
    </source>
</evidence>
<dbReference type="SUPFAM" id="SSF48150">
    <property type="entry name" value="DNA-glycosylase"/>
    <property type="match status" value="1"/>
</dbReference>
<name>A0AAW9RAD8_9HYPH</name>
<evidence type="ECO:0000256" key="4">
    <source>
        <dbReference type="ARBA" id="ARBA00023204"/>
    </source>
</evidence>
<dbReference type="PANTHER" id="PTHR43003">
    <property type="entry name" value="DNA-3-METHYLADENINE GLYCOSYLASE"/>
    <property type="match status" value="1"/>
</dbReference>
<dbReference type="CDD" id="cd00056">
    <property type="entry name" value="ENDO3c"/>
    <property type="match status" value="1"/>
</dbReference>
<dbReference type="EMBL" id="JAZHOF010000001">
    <property type="protein sequence ID" value="MEJ8570239.1"/>
    <property type="molecule type" value="Genomic_DNA"/>
</dbReference>
<dbReference type="InterPro" id="IPR051912">
    <property type="entry name" value="Alkylbase_DNA_Glycosylase/TA"/>
</dbReference>
<dbReference type="InterPro" id="IPR003265">
    <property type="entry name" value="HhH-GPD_domain"/>
</dbReference>
<dbReference type="Gene3D" id="1.10.340.30">
    <property type="entry name" value="Hypothetical protein, domain 2"/>
    <property type="match status" value="1"/>
</dbReference>
<dbReference type="GO" id="GO:0032131">
    <property type="term" value="F:alkylated DNA binding"/>
    <property type="evidence" value="ECO:0007669"/>
    <property type="project" value="TreeGrafter"/>
</dbReference>
<proteinExistence type="predicted"/>
<dbReference type="RefSeq" id="WP_340327972.1">
    <property type="nucleotide sequence ID" value="NZ_JAZHOF010000001.1"/>
</dbReference>
<dbReference type="Gene3D" id="1.10.1670.40">
    <property type="match status" value="1"/>
</dbReference>
<comment type="catalytic activity">
    <reaction evidence="1">
        <text>Hydrolysis of alkylated DNA, releasing 3-methyladenine, 3-methylguanine, 7-methylguanine and 7-methyladenine.</text>
        <dbReference type="EC" id="3.2.2.21"/>
    </reaction>
</comment>
<keyword evidence="7" id="KW-1185">Reference proteome</keyword>
<dbReference type="Pfam" id="PF00730">
    <property type="entry name" value="HhH-GPD"/>
    <property type="match status" value="1"/>
</dbReference>
<dbReference type="Proteomes" id="UP001378188">
    <property type="component" value="Unassembled WGS sequence"/>
</dbReference>
<protein>
    <recommendedName>
        <fullName evidence="2">DNA-3-methyladenine glycosylase II</fullName>
        <ecNumber evidence="2">3.2.2.21</ecNumber>
    </recommendedName>
</protein>
<gene>
    <name evidence="6" type="ORF">V3328_02035</name>
</gene>
<evidence type="ECO:0000256" key="3">
    <source>
        <dbReference type="ARBA" id="ARBA00022763"/>
    </source>
</evidence>
<sequence length="217" mass="22986">METPSTGLDTPDSIAVALAELSARDPVIGEVLRQCGQPPPRRRDPGFEGLAHIVVGQQVSTASASAIWARLRALVEPFEPETLSRHTDEGLRGAGLSRPKVRTLRAVAEAATSGAIDFAELGGLDADTAHARLCAIHGIGPWTADIYLLFCLGHADAWPAGDLALQHAAGAALGLDARPDARQMATLGERWRPLRGAAALLLWAYYRHLRGRAGVAV</sequence>
<evidence type="ECO:0000259" key="5">
    <source>
        <dbReference type="SMART" id="SM00478"/>
    </source>
</evidence>
<organism evidence="6 7">
    <name type="scientific">Microbaculum marinum</name>
    <dbReference type="NCBI Taxonomy" id="1764581"/>
    <lineage>
        <taxon>Bacteria</taxon>
        <taxon>Pseudomonadati</taxon>
        <taxon>Pseudomonadota</taxon>
        <taxon>Alphaproteobacteria</taxon>
        <taxon>Hyphomicrobiales</taxon>
        <taxon>Tepidamorphaceae</taxon>
        <taxon>Microbaculum</taxon>
    </lineage>
</organism>
<dbReference type="AlphaFoldDB" id="A0AAW9RAD8"/>
<keyword evidence="4" id="KW-0234">DNA repair</keyword>
<dbReference type="GO" id="GO:0008725">
    <property type="term" value="F:DNA-3-methyladenine glycosylase activity"/>
    <property type="evidence" value="ECO:0007669"/>
    <property type="project" value="TreeGrafter"/>
</dbReference>
<dbReference type="PANTHER" id="PTHR43003:SF13">
    <property type="entry name" value="DNA-3-METHYLADENINE GLYCOSYLASE 2"/>
    <property type="match status" value="1"/>
</dbReference>
<dbReference type="InterPro" id="IPR011257">
    <property type="entry name" value="DNA_glycosylase"/>
</dbReference>
<evidence type="ECO:0000313" key="6">
    <source>
        <dbReference type="EMBL" id="MEJ8570239.1"/>
    </source>
</evidence>
<evidence type="ECO:0000256" key="2">
    <source>
        <dbReference type="ARBA" id="ARBA00012000"/>
    </source>
</evidence>
<feature type="domain" description="HhH-GPD" evidence="5">
    <location>
        <begin position="55"/>
        <end position="207"/>
    </location>
</feature>
<evidence type="ECO:0000256" key="1">
    <source>
        <dbReference type="ARBA" id="ARBA00000086"/>
    </source>
</evidence>
<dbReference type="GO" id="GO:0043916">
    <property type="term" value="F:DNA-7-methylguanine glycosylase activity"/>
    <property type="evidence" value="ECO:0007669"/>
    <property type="project" value="TreeGrafter"/>
</dbReference>
<dbReference type="EC" id="3.2.2.21" evidence="2"/>
<dbReference type="GO" id="GO:0006307">
    <property type="term" value="P:DNA alkylation repair"/>
    <property type="evidence" value="ECO:0007669"/>
    <property type="project" value="TreeGrafter"/>
</dbReference>
<dbReference type="SMART" id="SM00478">
    <property type="entry name" value="ENDO3c"/>
    <property type="match status" value="1"/>
</dbReference>
<dbReference type="GO" id="GO:0005737">
    <property type="term" value="C:cytoplasm"/>
    <property type="evidence" value="ECO:0007669"/>
    <property type="project" value="TreeGrafter"/>
</dbReference>
<reference evidence="6 7" key="1">
    <citation type="submission" date="2024-02" db="EMBL/GenBank/DDBJ databases">
        <title>Genome analysis and characterization of Microbaculum marinisediminis sp. nov., isolated from marine sediment.</title>
        <authorList>
            <person name="Du Z.-J."/>
            <person name="Ye Y.-Q."/>
            <person name="Zhang Z.-R."/>
            <person name="Yuan S.-M."/>
            <person name="Zhang X.-Y."/>
        </authorList>
    </citation>
    <scope>NUCLEOTIDE SEQUENCE [LARGE SCALE GENOMIC DNA]</scope>
    <source>
        <strain evidence="6 7">SDUM1044001</strain>
    </source>
</reference>
<dbReference type="GO" id="GO:0006285">
    <property type="term" value="P:base-excision repair, AP site formation"/>
    <property type="evidence" value="ECO:0007669"/>
    <property type="project" value="TreeGrafter"/>
</dbReference>